<protein>
    <submittedName>
        <fullName evidence="1">Uncharacterized protein</fullName>
    </submittedName>
</protein>
<dbReference type="Proteomes" id="UP000178570">
    <property type="component" value="Unassembled WGS sequence"/>
</dbReference>
<accession>A0A1G1XJY4</accession>
<dbReference type="AlphaFoldDB" id="A0A1G1XJY4"/>
<proteinExistence type="predicted"/>
<name>A0A1G1XJY4_9BACT</name>
<gene>
    <name evidence="1" type="ORF">A2570_03265</name>
</gene>
<dbReference type="EMBL" id="MHHY01000009">
    <property type="protein sequence ID" value="OGY40271.1"/>
    <property type="molecule type" value="Genomic_DNA"/>
</dbReference>
<reference evidence="1 2" key="1">
    <citation type="journal article" date="2016" name="Nat. Commun.">
        <title>Thousands of microbial genomes shed light on interconnected biogeochemical processes in an aquifer system.</title>
        <authorList>
            <person name="Anantharaman K."/>
            <person name="Brown C.T."/>
            <person name="Hug L.A."/>
            <person name="Sharon I."/>
            <person name="Castelle C.J."/>
            <person name="Probst A.J."/>
            <person name="Thomas B.C."/>
            <person name="Singh A."/>
            <person name="Wilkins M.J."/>
            <person name="Karaoz U."/>
            <person name="Brodie E.L."/>
            <person name="Williams K.H."/>
            <person name="Hubbard S.S."/>
            <person name="Banfield J.F."/>
        </authorList>
    </citation>
    <scope>NUCLEOTIDE SEQUENCE [LARGE SCALE GENOMIC DNA]</scope>
</reference>
<sequence length="294" mass="34023">MSSSKLQLKSKPNPGFEFVNARILSVLEKVEEIIKPDDKAGISEAKIESLKEIIKKYDRIRGEIVKGHITEDGIGVSLVEAEFDTELLKSLIFIFEYINSVSHDAGMLAEKGSTANNQLTRFLIGLSDKFNLPEEDLVYFYFKLFQSEPVVKELVNIGEERRFARGVYGVARSLSFLKTQKEFFQSKFHEPSLEEDMKHKVDLRCESETEISLFQIKAYSDRDIVVVYDLSSKKERGDLIEIFRSNDRRDLEKDIEAIMAYAEETQKEEERRRGRTGLPRTVNAYWVQVQERKD</sequence>
<evidence type="ECO:0000313" key="2">
    <source>
        <dbReference type="Proteomes" id="UP000178570"/>
    </source>
</evidence>
<comment type="caution">
    <text evidence="1">The sequence shown here is derived from an EMBL/GenBank/DDBJ whole genome shotgun (WGS) entry which is preliminary data.</text>
</comment>
<evidence type="ECO:0000313" key="1">
    <source>
        <dbReference type="EMBL" id="OGY40271.1"/>
    </source>
</evidence>
<organism evidence="1 2">
    <name type="scientific">Candidatus Brennerbacteria bacterium RIFOXYD1_FULL_41_16</name>
    <dbReference type="NCBI Taxonomy" id="1797529"/>
    <lineage>
        <taxon>Bacteria</taxon>
        <taxon>Candidatus Brenneribacteriota</taxon>
    </lineage>
</organism>